<dbReference type="Gene3D" id="3.10.560.10">
    <property type="entry name" value="Outer membrane lipoprotein wza domain like"/>
    <property type="match status" value="1"/>
</dbReference>
<dbReference type="RefSeq" id="WP_023065918.1">
    <property type="nucleotide sequence ID" value="NZ_AUZM01000016.1"/>
</dbReference>
<name>U7QL21_9CYAN</name>
<dbReference type="GO" id="GO:0015159">
    <property type="term" value="F:polysaccharide transmembrane transporter activity"/>
    <property type="evidence" value="ECO:0007669"/>
    <property type="project" value="InterPro"/>
</dbReference>
<dbReference type="PANTHER" id="PTHR33619:SF3">
    <property type="entry name" value="POLYSACCHARIDE EXPORT PROTEIN GFCE-RELATED"/>
    <property type="match status" value="1"/>
</dbReference>
<gene>
    <name evidence="2" type="ORF">M595_2122</name>
</gene>
<reference evidence="2 3" key="1">
    <citation type="journal article" date="2013" name="Front. Microbiol.">
        <title>Comparative genomic analyses of the cyanobacterium, Lyngbya aestuarii BL J, a powerful hydrogen producer.</title>
        <authorList>
            <person name="Kothari A."/>
            <person name="Vaughn M."/>
            <person name="Garcia-Pichel F."/>
        </authorList>
    </citation>
    <scope>NUCLEOTIDE SEQUENCE [LARGE SCALE GENOMIC DNA]</scope>
    <source>
        <strain evidence="2 3">BL J</strain>
    </source>
</reference>
<evidence type="ECO:0000259" key="1">
    <source>
        <dbReference type="Pfam" id="PF10531"/>
    </source>
</evidence>
<dbReference type="InterPro" id="IPR049712">
    <property type="entry name" value="Poly_export"/>
</dbReference>
<comment type="caution">
    <text evidence="2">The sequence shown here is derived from an EMBL/GenBank/DDBJ whole genome shotgun (WGS) entry which is preliminary data.</text>
</comment>
<dbReference type="Proteomes" id="UP000017127">
    <property type="component" value="Unassembled WGS sequence"/>
</dbReference>
<dbReference type="AlphaFoldDB" id="U7QL21"/>
<sequence length="165" mass="17834">MWELLQSGDINQDPFLQEGDTIVIPTASEIDPEEVEALATASFSPETINVNVVGEVVDPGILQVPPNTPLNQAILAAGGFDSIRARKQEVELIRLNPDGSVTQENLTIDLAQGINDQNNPILRNNDIVVVSRSGLSRFGDATSEFFRPVRDIITLGAVLRLFGGN</sequence>
<accession>U7QL21</accession>
<organism evidence="2 3">
    <name type="scientific">Lyngbya aestuarii BL J</name>
    <dbReference type="NCBI Taxonomy" id="1348334"/>
    <lineage>
        <taxon>Bacteria</taxon>
        <taxon>Bacillati</taxon>
        <taxon>Cyanobacteriota</taxon>
        <taxon>Cyanophyceae</taxon>
        <taxon>Oscillatoriophycideae</taxon>
        <taxon>Oscillatoriales</taxon>
        <taxon>Microcoleaceae</taxon>
        <taxon>Lyngbya</taxon>
    </lineage>
</organism>
<evidence type="ECO:0000313" key="3">
    <source>
        <dbReference type="Proteomes" id="UP000017127"/>
    </source>
</evidence>
<protein>
    <submittedName>
        <fullName evidence="2">SLBB domain protein</fullName>
    </submittedName>
</protein>
<proteinExistence type="predicted"/>
<dbReference type="OrthoDB" id="9793939at2"/>
<dbReference type="Pfam" id="PF10531">
    <property type="entry name" value="SLBB"/>
    <property type="match status" value="1"/>
</dbReference>
<feature type="domain" description="Soluble ligand binding" evidence="1">
    <location>
        <begin position="50"/>
        <end position="103"/>
    </location>
</feature>
<evidence type="ECO:0000313" key="2">
    <source>
        <dbReference type="EMBL" id="ERT07962.1"/>
    </source>
</evidence>
<dbReference type="InterPro" id="IPR019554">
    <property type="entry name" value="Soluble_ligand-bd"/>
</dbReference>
<keyword evidence="3" id="KW-1185">Reference proteome</keyword>
<dbReference type="PANTHER" id="PTHR33619">
    <property type="entry name" value="POLYSACCHARIDE EXPORT PROTEIN GFCE-RELATED"/>
    <property type="match status" value="1"/>
</dbReference>
<dbReference type="EMBL" id="AUZM01000016">
    <property type="protein sequence ID" value="ERT07962.1"/>
    <property type="molecule type" value="Genomic_DNA"/>
</dbReference>